<dbReference type="GeneID" id="93674341"/>
<evidence type="ECO:0000313" key="4">
    <source>
        <dbReference type="Proteomes" id="UP000254208"/>
    </source>
</evidence>
<feature type="domain" description="Recombinase-like" evidence="1">
    <location>
        <begin position="36"/>
        <end position="102"/>
    </location>
</feature>
<reference evidence="2" key="2">
    <citation type="submission" date="2023-04" db="EMBL/GenBank/DDBJ databases">
        <authorList>
            <person name="Li W."/>
        </authorList>
    </citation>
    <scope>NUCLEOTIDE SEQUENCE</scope>
    <source>
        <strain evidence="2">QITACRE101</strain>
    </source>
</reference>
<dbReference type="EMBL" id="JARVQW010000007">
    <property type="protein sequence ID" value="MDH2306664.1"/>
    <property type="molecule type" value="Genomic_DNA"/>
</dbReference>
<protein>
    <recommendedName>
        <fullName evidence="1">Recombinase-like domain-containing protein</fullName>
    </recommendedName>
</protein>
<evidence type="ECO:0000313" key="5">
    <source>
        <dbReference type="Proteomes" id="UP001162044"/>
    </source>
</evidence>
<reference evidence="3 4" key="1">
    <citation type="submission" date="2018-06" db="EMBL/GenBank/DDBJ databases">
        <authorList>
            <consortium name="Pathogen Informatics"/>
            <person name="Doyle S."/>
        </authorList>
    </citation>
    <scope>NUCLEOTIDE SEQUENCE [LARGE SCALE GENOMIC DNA]</scope>
    <source>
        <strain evidence="3 4">NCTC11801</strain>
    </source>
</reference>
<evidence type="ECO:0000259" key="1">
    <source>
        <dbReference type="Pfam" id="PF20552"/>
    </source>
</evidence>
<evidence type="ECO:0000313" key="3">
    <source>
        <dbReference type="EMBL" id="SUC32697.1"/>
    </source>
</evidence>
<dbReference type="InterPro" id="IPR046789">
    <property type="entry name" value="HTH_62"/>
</dbReference>
<dbReference type="Proteomes" id="UP000254208">
    <property type="component" value="Unassembled WGS sequence"/>
</dbReference>
<dbReference type="OMA" id="NIVWQTR"/>
<sequence length="102" mass="11482">MEPIQNFNPYLPANNQIIPAREGGKGSIQAPGSAPNIVWQTRSRLPDEYENKLIFALETLFAAGTESLEELVSALNQQQLYDRQGHPWSTSSFREFLLVNGY</sequence>
<proteinExistence type="predicted"/>
<accession>A0A1B8SYJ2</accession>
<dbReference type="AlphaFoldDB" id="A0A1B8SYJ2"/>
<dbReference type="EMBL" id="UGTZ01000001">
    <property type="protein sequence ID" value="SUC32697.1"/>
    <property type="molecule type" value="Genomic_DNA"/>
</dbReference>
<dbReference type="Proteomes" id="UP001162044">
    <property type="component" value="Unassembled WGS sequence"/>
</dbReference>
<dbReference type="Pfam" id="PF20552">
    <property type="entry name" value="HTH_62"/>
    <property type="match status" value="1"/>
</dbReference>
<name>A0A1B8SYJ2_PRORE</name>
<gene>
    <name evidence="3" type="ORF">NCTC11801_03699</name>
    <name evidence="2" type="ORF">QDQ51_14730</name>
</gene>
<dbReference type="RefSeq" id="WP_004908428.1">
    <property type="nucleotide sequence ID" value="NZ_ABEXOC020000017.1"/>
</dbReference>
<reference evidence="2" key="3">
    <citation type="submission" date="2023-10" db="EMBL/GenBank/DDBJ databases">
        <title>Analysis of Resistance Genes of Carbapenem-resistant Providencia rettgeri.</title>
        <authorList>
            <person name="Liu M."/>
        </authorList>
    </citation>
    <scope>NUCLEOTIDE SEQUENCE</scope>
    <source>
        <strain evidence="2">QITACRE101</strain>
    </source>
</reference>
<dbReference type="OrthoDB" id="6909982at2"/>
<organism evidence="2 5">
    <name type="scientific">Providencia rettgeri</name>
    <dbReference type="NCBI Taxonomy" id="587"/>
    <lineage>
        <taxon>Bacteria</taxon>
        <taxon>Pseudomonadati</taxon>
        <taxon>Pseudomonadota</taxon>
        <taxon>Gammaproteobacteria</taxon>
        <taxon>Enterobacterales</taxon>
        <taxon>Morganellaceae</taxon>
        <taxon>Providencia</taxon>
    </lineage>
</organism>
<evidence type="ECO:0000313" key="2">
    <source>
        <dbReference type="EMBL" id="MDH2306664.1"/>
    </source>
</evidence>